<dbReference type="InterPro" id="IPR001138">
    <property type="entry name" value="Zn2Cys6_DnaBD"/>
</dbReference>
<dbReference type="KEGG" id="val:VDBG_07738"/>
<keyword evidence="8" id="KW-1185">Reference proteome</keyword>
<dbReference type="Pfam" id="PF00172">
    <property type="entry name" value="Zn_clus"/>
    <property type="match status" value="1"/>
</dbReference>
<dbReference type="Gene3D" id="4.10.240.10">
    <property type="entry name" value="Zn(2)-C6 fungal-type DNA-binding domain"/>
    <property type="match status" value="1"/>
</dbReference>
<dbReference type="GO" id="GO:0000435">
    <property type="term" value="P:positive regulation of transcription from RNA polymerase II promoter by galactose"/>
    <property type="evidence" value="ECO:0007669"/>
    <property type="project" value="TreeGrafter"/>
</dbReference>
<dbReference type="PROSITE" id="PS50048">
    <property type="entry name" value="ZN2_CY6_FUNGAL_2"/>
    <property type="match status" value="1"/>
</dbReference>
<dbReference type="InterPro" id="IPR007219">
    <property type="entry name" value="XnlR_reg_dom"/>
</dbReference>
<sequence length="662" mass="72251">MNPPRKAGPVSPSREPRPKRLKIDVACETCRAKKVKCDGVRPSCGYCSRKLSLRDNCRYSNDANSEADPKKGTPRRDSHLLQPPSSGSTTPGSRAGADPREARPRPRPGPAAITTSPSVIDSMTAVVDEGTSTREFFGSSSAGSFTAQIKRAIDARLGKANAGPSHSAGTRRTMPSFAGGAIDADERIFMASLNVIFALSTQLLEASTPEQREEQSSVYFQRAQALLPMNPWDAGSIDLVQCLLLTSQYLQSTDHPHQTWMVVGSAIRTAQGLGLHLPETSGDRTELEERELLRRIWYGCVLMDRMVSVTHGRPAMISGHLATTVPLPMSSASSANGTEAALSGGAVHAAFFVKSVQLYEIIHRTIIAFYGGTVGCSKSKESQGSDSGSSDGDDDDFDRVVQLDRSLSKWEQCLPVHLRWTSLEHTADEVSRRQTVILRMRFLHARILLLRPVLSRFCLAPPTPAITFGLTDSLQARVVEQGALFCVSTAQNMIAVLLEHQTSDNTIGLLPAWWYRVYYVYSAATVLIAAKLRPEIFPAVEIGRSWSQAMAVLKSHERFGQSARRCVAALHILSSKMLEAAPGAANSSLGSRGRSLAEGETGVHPDFDASTQPIPHIQQQLVDEFAPPLADLGELDLTEFNFDVNDLSWLNDMHATWEFLNE</sequence>
<dbReference type="SUPFAM" id="SSF57701">
    <property type="entry name" value="Zn2/Cys6 DNA-binding domain"/>
    <property type="match status" value="1"/>
</dbReference>
<dbReference type="HOGENOM" id="CLU_008511_1_1_1"/>
<dbReference type="PANTHER" id="PTHR47424">
    <property type="entry name" value="REGULATORY PROTEIN GAL4"/>
    <property type="match status" value="1"/>
</dbReference>
<feature type="region of interest" description="Disordered" evidence="5">
    <location>
        <begin position="1"/>
        <end position="20"/>
    </location>
</feature>
<dbReference type="InterPro" id="IPR036864">
    <property type="entry name" value="Zn2-C6_fun-type_DNA-bd_sf"/>
</dbReference>
<accession>C9SS63</accession>
<gene>
    <name evidence="7" type="ORF">VDBG_07738</name>
</gene>
<keyword evidence="3" id="KW-0804">Transcription</keyword>
<evidence type="ECO:0000256" key="2">
    <source>
        <dbReference type="ARBA" id="ARBA00023015"/>
    </source>
</evidence>
<keyword evidence="2" id="KW-0805">Transcription regulation</keyword>
<reference evidence="8" key="1">
    <citation type="journal article" date="2011" name="PLoS Pathog.">
        <title>Comparative genomics yields insights into niche adaptation of plant vascular wilt pathogens.</title>
        <authorList>
            <person name="Klosterman S.J."/>
            <person name="Subbarao K.V."/>
            <person name="Kang S."/>
            <person name="Veronese P."/>
            <person name="Gold S.E."/>
            <person name="Thomma B.P.H.J."/>
            <person name="Chen Z."/>
            <person name="Henrissat B."/>
            <person name="Lee Y.-H."/>
            <person name="Park J."/>
            <person name="Garcia-Pedrajas M.D."/>
            <person name="Barbara D.J."/>
            <person name="Anchieta A."/>
            <person name="de Jonge R."/>
            <person name="Santhanam P."/>
            <person name="Maruthachalam K."/>
            <person name="Atallah Z."/>
            <person name="Amyotte S.G."/>
            <person name="Paz Z."/>
            <person name="Inderbitzin P."/>
            <person name="Hayes R.J."/>
            <person name="Heiman D.I."/>
            <person name="Young S."/>
            <person name="Zeng Q."/>
            <person name="Engels R."/>
            <person name="Galagan J."/>
            <person name="Cuomo C.A."/>
            <person name="Dobinson K.F."/>
            <person name="Ma L.-J."/>
        </authorList>
    </citation>
    <scope>NUCLEOTIDE SEQUENCE [LARGE SCALE GENOMIC DNA]</scope>
    <source>
        <strain evidence="8">VaMs.102 / ATCC MYA-4576 / FGSC 10136</strain>
    </source>
</reference>
<dbReference type="CDD" id="cd12148">
    <property type="entry name" value="fungal_TF_MHR"/>
    <property type="match status" value="1"/>
</dbReference>
<evidence type="ECO:0000256" key="4">
    <source>
        <dbReference type="ARBA" id="ARBA00023242"/>
    </source>
</evidence>
<dbReference type="OrthoDB" id="424974at2759"/>
<dbReference type="CDD" id="cd00067">
    <property type="entry name" value="GAL4"/>
    <property type="match status" value="1"/>
</dbReference>
<evidence type="ECO:0000259" key="6">
    <source>
        <dbReference type="PROSITE" id="PS50048"/>
    </source>
</evidence>
<feature type="compositionally biased region" description="Basic and acidic residues" evidence="5">
    <location>
        <begin position="67"/>
        <end position="79"/>
    </location>
</feature>
<feature type="compositionally biased region" description="Low complexity" evidence="5">
    <location>
        <begin position="83"/>
        <end position="96"/>
    </location>
</feature>
<evidence type="ECO:0000256" key="1">
    <source>
        <dbReference type="ARBA" id="ARBA00022723"/>
    </source>
</evidence>
<proteinExistence type="predicted"/>
<evidence type="ECO:0000256" key="3">
    <source>
        <dbReference type="ARBA" id="ARBA00023163"/>
    </source>
</evidence>
<keyword evidence="1" id="KW-0479">Metal-binding</keyword>
<dbReference type="GeneID" id="9536102"/>
<evidence type="ECO:0000313" key="8">
    <source>
        <dbReference type="Proteomes" id="UP000008698"/>
    </source>
</evidence>
<dbReference type="OMA" id="ERPTQGF"/>
<dbReference type="RefSeq" id="XP_003002279.1">
    <property type="nucleotide sequence ID" value="XM_003002233.1"/>
</dbReference>
<feature type="region of interest" description="Disordered" evidence="5">
    <location>
        <begin position="59"/>
        <end position="118"/>
    </location>
</feature>
<dbReference type="Pfam" id="PF04082">
    <property type="entry name" value="Fungal_trans"/>
    <property type="match status" value="1"/>
</dbReference>
<feature type="domain" description="Zn(2)-C6 fungal-type" evidence="6">
    <location>
        <begin position="26"/>
        <end position="59"/>
    </location>
</feature>
<dbReference type="Proteomes" id="UP000008698">
    <property type="component" value="Unassembled WGS sequence"/>
</dbReference>
<feature type="region of interest" description="Disordered" evidence="5">
    <location>
        <begin position="584"/>
        <end position="607"/>
    </location>
</feature>
<dbReference type="SMART" id="SM00066">
    <property type="entry name" value="GAL4"/>
    <property type="match status" value="1"/>
</dbReference>
<dbReference type="GO" id="GO:0005634">
    <property type="term" value="C:nucleus"/>
    <property type="evidence" value="ECO:0007669"/>
    <property type="project" value="TreeGrafter"/>
</dbReference>
<organism evidence="8">
    <name type="scientific">Verticillium alfalfae (strain VaMs.102 / ATCC MYA-4576 / FGSC 10136)</name>
    <name type="common">Verticillium wilt of alfalfa</name>
    <name type="synonym">Verticillium albo-atrum</name>
    <dbReference type="NCBI Taxonomy" id="526221"/>
    <lineage>
        <taxon>Eukaryota</taxon>
        <taxon>Fungi</taxon>
        <taxon>Dikarya</taxon>
        <taxon>Ascomycota</taxon>
        <taxon>Pezizomycotina</taxon>
        <taxon>Sordariomycetes</taxon>
        <taxon>Hypocreomycetidae</taxon>
        <taxon>Glomerellales</taxon>
        <taxon>Plectosphaerellaceae</taxon>
        <taxon>Verticillium</taxon>
    </lineage>
</organism>
<keyword evidence="4" id="KW-0539">Nucleus</keyword>
<dbReference type="GO" id="GO:0006351">
    <property type="term" value="P:DNA-templated transcription"/>
    <property type="evidence" value="ECO:0007669"/>
    <property type="project" value="InterPro"/>
</dbReference>
<evidence type="ECO:0000256" key="5">
    <source>
        <dbReference type="SAM" id="MobiDB-lite"/>
    </source>
</evidence>
<dbReference type="EMBL" id="DS985223">
    <property type="protein sequence ID" value="EEY21628.1"/>
    <property type="molecule type" value="Genomic_DNA"/>
</dbReference>
<dbReference type="PANTHER" id="PTHR47424:SF4">
    <property type="entry name" value="ZN(II)2CYS6 TRANSCRIPTION FACTOR (EUROFUNG)"/>
    <property type="match status" value="1"/>
</dbReference>
<dbReference type="AlphaFoldDB" id="C9SS63"/>
<dbReference type="eggNOG" id="ENOG502RJRW">
    <property type="taxonomic scope" value="Eukaryota"/>
</dbReference>
<name>C9SS63_VERA1</name>
<feature type="compositionally biased region" description="Basic and acidic residues" evidence="5">
    <location>
        <begin position="595"/>
        <end position="607"/>
    </location>
</feature>
<dbReference type="STRING" id="526221.C9SS63"/>
<dbReference type="GO" id="GO:0000981">
    <property type="term" value="F:DNA-binding transcription factor activity, RNA polymerase II-specific"/>
    <property type="evidence" value="ECO:0007669"/>
    <property type="project" value="InterPro"/>
</dbReference>
<dbReference type="GO" id="GO:0008270">
    <property type="term" value="F:zinc ion binding"/>
    <property type="evidence" value="ECO:0007669"/>
    <property type="project" value="InterPro"/>
</dbReference>
<evidence type="ECO:0000313" key="7">
    <source>
        <dbReference type="EMBL" id="EEY21628.1"/>
    </source>
</evidence>
<protein>
    <submittedName>
        <fullName evidence="7">Fungal specific transcription factor domain-containing protein</fullName>
    </submittedName>
</protein>
<dbReference type="SMART" id="SM00906">
    <property type="entry name" value="Fungal_trans"/>
    <property type="match status" value="1"/>
</dbReference>
<dbReference type="InterPro" id="IPR051127">
    <property type="entry name" value="Fungal_SecMet_Regulators"/>
</dbReference>
<dbReference type="GO" id="GO:0000978">
    <property type="term" value="F:RNA polymerase II cis-regulatory region sequence-specific DNA binding"/>
    <property type="evidence" value="ECO:0007669"/>
    <property type="project" value="TreeGrafter"/>
</dbReference>